<dbReference type="SUPFAM" id="SSF52540">
    <property type="entry name" value="P-loop containing nucleoside triphosphate hydrolases"/>
    <property type="match status" value="1"/>
</dbReference>
<dbReference type="PANTHER" id="PTHR16305">
    <property type="entry name" value="TESTICULAR SOLUBLE ADENYLYL CYCLASE"/>
    <property type="match status" value="1"/>
</dbReference>
<dbReference type="InterPro" id="IPR036388">
    <property type="entry name" value="WH-like_DNA-bd_sf"/>
</dbReference>
<evidence type="ECO:0000259" key="3">
    <source>
        <dbReference type="SMART" id="SM01043"/>
    </source>
</evidence>
<dbReference type="Pfam" id="PF03704">
    <property type="entry name" value="BTAD"/>
    <property type="match status" value="1"/>
</dbReference>
<dbReference type="Pfam" id="PF13191">
    <property type="entry name" value="AAA_16"/>
    <property type="match status" value="1"/>
</dbReference>
<reference evidence="4 5" key="1">
    <citation type="submission" date="2016-05" db="EMBL/GenBank/DDBJ databases">
        <authorList>
            <person name="Lavstsen T."/>
            <person name="Jespersen J.S."/>
        </authorList>
    </citation>
    <scope>NUCLEOTIDE SEQUENCE [LARGE SCALE GENOMIC DNA]</scope>
    <source>
        <strain evidence="4 5">B7-9</strain>
    </source>
</reference>
<dbReference type="InterPro" id="IPR027417">
    <property type="entry name" value="P-loop_NTPase"/>
</dbReference>
<name>A0A2H3KPF5_9CHLR</name>
<organism evidence="4 5">
    <name type="scientific">Candidatus Chloroploca asiatica</name>
    <dbReference type="NCBI Taxonomy" id="1506545"/>
    <lineage>
        <taxon>Bacteria</taxon>
        <taxon>Bacillati</taxon>
        <taxon>Chloroflexota</taxon>
        <taxon>Chloroflexia</taxon>
        <taxon>Chloroflexales</taxon>
        <taxon>Chloroflexineae</taxon>
        <taxon>Oscillochloridaceae</taxon>
        <taxon>Candidatus Chloroploca</taxon>
    </lineage>
</organism>
<dbReference type="AlphaFoldDB" id="A0A2H3KPF5"/>
<feature type="domain" description="Bacterial transcriptional activator" evidence="3">
    <location>
        <begin position="107"/>
        <end position="247"/>
    </location>
</feature>
<accession>A0A2H3KPF5</accession>
<protein>
    <recommendedName>
        <fullName evidence="3">Bacterial transcriptional activator domain-containing protein</fullName>
    </recommendedName>
</protein>
<evidence type="ECO:0000313" key="5">
    <source>
        <dbReference type="Proteomes" id="UP000220922"/>
    </source>
</evidence>
<evidence type="ECO:0000313" key="4">
    <source>
        <dbReference type="EMBL" id="PDV97026.1"/>
    </source>
</evidence>
<dbReference type="InterPro" id="IPR005158">
    <property type="entry name" value="BTAD"/>
</dbReference>
<dbReference type="SMART" id="SM01043">
    <property type="entry name" value="BTAD"/>
    <property type="match status" value="1"/>
</dbReference>
<dbReference type="Proteomes" id="UP000220922">
    <property type="component" value="Unassembled WGS sequence"/>
</dbReference>
<gene>
    <name evidence="4" type="ORF">A9Q02_19650</name>
</gene>
<dbReference type="GO" id="GO:0005524">
    <property type="term" value="F:ATP binding"/>
    <property type="evidence" value="ECO:0007669"/>
    <property type="project" value="UniProtKB-KW"/>
</dbReference>
<comment type="caution">
    <text evidence="4">The sequence shown here is derived from an EMBL/GenBank/DDBJ whole genome shotgun (WGS) entry which is preliminary data.</text>
</comment>
<proteinExistence type="predicted"/>
<keyword evidence="2" id="KW-0067">ATP-binding</keyword>
<keyword evidence="5" id="KW-1185">Reference proteome</keyword>
<dbReference type="GO" id="GO:0004016">
    <property type="term" value="F:adenylate cyclase activity"/>
    <property type="evidence" value="ECO:0007669"/>
    <property type="project" value="TreeGrafter"/>
</dbReference>
<evidence type="ECO:0000256" key="1">
    <source>
        <dbReference type="ARBA" id="ARBA00022741"/>
    </source>
</evidence>
<dbReference type="InterPro" id="IPR011990">
    <property type="entry name" value="TPR-like_helical_dom_sf"/>
</dbReference>
<evidence type="ECO:0000256" key="2">
    <source>
        <dbReference type="ARBA" id="ARBA00022840"/>
    </source>
</evidence>
<dbReference type="GO" id="GO:0005737">
    <property type="term" value="C:cytoplasm"/>
    <property type="evidence" value="ECO:0007669"/>
    <property type="project" value="TreeGrafter"/>
</dbReference>
<sequence>MALVAAGQCYNQAMKIQLLGGCRVTWQGQPLVLPRRRVRALLYRLAAQIQPLPRDRLAFLFWPDAPDHLARRHMTRLLSSLRAALPEPRLVLVDEEMVGLEAALVEVDCHAFVRGTAAPDLAGLADALALYRGPFMDGFALPDAPEYELWQAATTREFHARYLGGLEVATERAVALGQLTAAIQFAQAYLAVDELAEPMHRRLIELFMAVGDRVAAWRQFELCCRVLERELGVGPLPSTRAVLQPGSQRSRLDAAPDTAALPKTQAPLAQQDLFDTLSIVPILPSLEVPLVGRAEELGRLQVAYARFMTGQPQRGGFILISGESGMGKSRLVREYVADQAGLVLTGVCHADGQHLPYAVVIQMLRQTLHPPTLWQAVPAHWRSELLPLLPELRQYFPDLPMPIGVATAFAQQHLYTALTEVLRTFAAQQPLLLCFDDLPFADEATLGWLRSLVTNWGDTPLIVLATATTVTPTLDQLGKRLRRTGRLAEVDVGPLGLAAAQHLLGLLSPPPPIELVPQIHQVTRGNPFFMLEIVRALQEHTQPHPSPATLPLPVTVREAILARISHLSELAHEVLEVAAILDPHLDEHLLATTAARAAGEIGEALEELTTHQVLGINTADATAARLAFAHPLLRSAVLEQLSPWRRMVLHRRAGEALAQVYPDQPALVAPHFARAGLGEEALSAYQQAAAQASALYAYGVALTNLEAACGLLPQIKQPTTRHLTLLRQRLALYRTLLHLDAWASDAAQVLAMADALGDSGARLEALEAQMSLAVLQGRAEQVDVTATEALALATATGDQVAAARLHQTLGWHLADTLGRSREGLTHLELACRLAEAAQATSVLYQALCHCAFAQRAEGQGKAALASAQRALALTSYQPHCPPHPAWADALRELGEASAYLAHWEAARTYLRPLLDLYRTLEDPWAYGALLYNYGLYSSNMGQHSDAIDAMRQLVVLSERVGLPADSAYGIWHRAGLARVLIAAGEHGEAGAVLRHLHATGLSSGRPYLAWARAWAEYDLATGAATDALTILTPAIAWWREHASPHDADIFILLAQVALASGDRTLAEAALTEATAHLAKTDLERYSLRLLIVRYQISGHVRDRDAAQLALERQAARFTDSALREAFVNEVALHRKIR</sequence>
<dbReference type="SUPFAM" id="SSF48452">
    <property type="entry name" value="TPR-like"/>
    <property type="match status" value="2"/>
</dbReference>
<dbReference type="Gene3D" id="1.10.10.10">
    <property type="entry name" value="Winged helix-like DNA-binding domain superfamily/Winged helix DNA-binding domain"/>
    <property type="match status" value="1"/>
</dbReference>
<dbReference type="Gene3D" id="1.25.40.10">
    <property type="entry name" value="Tetratricopeptide repeat domain"/>
    <property type="match status" value="3"/>
</dbReference>
<keyword evidence="1" id="KW-0547">Nucleotide-binding</keyword>
<dbReference type="InterPro" id="IPR041664">
    <property type="entry name" value="AAA_16"/>
</dbReference>
<dbReference type="Gene3D" id="3.40.50.300">
    <property type="entry name" value="P-loop containing nucleotide triphosphate hydrolases"/>
    <property type="match status" value="1"/>
</dbReference>
<dbReference type="EMBL" id="LYXE01000169">
    <property type="protein sequence ID" value="PDV97026.1"/>
    <property type="molecule type" value="Genomic_DNA"/>
</dbReference>
<dbReference type="PANTHER" id="PTHR16305:SF28">
    <property type="entry name" value="GUANYLATE CYCLASE DOMAIN-CONTAINING PROTEIN"/>
    <property type="match status" value="1"/>
</dbReference>